<keyword evidence="1" id="KW-1133">Transmembrane helix</keyword>
<comment type="caution">
    <text evidence="2">The sequence shown here is derived from an EMBL/GenBank/DDBJ whole genome shotgun (WGS) entry which is preliminary data.</text>
</comment>
<organism evidence="2 3">
    <name type="scientific">Candidatus Olsenella excrementavium</name>
    <dbReference type="NCBI Taxonomy" id="2838709"/>
    <lineage>
        <taxon>Bacteria</taxon>
        <taxon>Bacillati</taxon>
        <taxon>Actinomycetota</taxon>
        <taxon>Coriobacteriia</taxon>
        <taxon>Coriobacteriales</taxon>
        <taxon>Atopobiaceae</taxon>
        <taxon>Olsenella</taxon>
    </lineage>
</organism>
<feature type="transmembrane region" description="Helical" evidence="1">
    <location>
        <begin position="146"/>
        <end position="163"/>
    </location>
</feature>
<dbReference type="Proteomes" id="UP000824133">
    <property type="component" value="Unassembled WGS sequence"/>
</dbReference>
<reference evidence="2" key="2">
    <citation type="submission" date="2021-04" db="EMBL/GenBank/DDBJ databases">
        <authorList>
            <person name="Gilroy R."/>
        </authorList>
    </citation>
    <scope>NUCLEOTIDE SEQUENCE</scope>
    <source>
        <strain evidence="2">ChiHjej10B9-743</strain>
    </source>
</reference>
<accession>A0A9D1ZAR1</accession>
<keyword evidence="1" id="KW-0812">Transmembrane</keyword>
<keyword evidence="1" id="KW-0472">Membrane</keyword>
<proteinExistence type="predicted"/>
<evidence type="ECO:0000256" key="1">
    <source>
        <dbReference type="SAM" id="Phobius"/>
    </source>
</evidence>
<feature type="transmembrane region" description="Helical" evidence="1">
    <location>
        <begin position="22"/>
        <end position="40"/>
    </location>
</feature>
<dbReference type="AlphaFoldDB" id="A0A9D1ZAR1"/>
<gene>
    <name evidence="2" type="ORF">IAA42_05340</name>
</gene>
<sequence length="350" mass="38658">MNADVTGWERLLVRWYYVMGPLARRGFTCILIVMGEFLLLSMLDDLVFHGPGLYLVGLFTMLAIVVAFTVAISYVILASRCDLNKKTWDSVAAKAEAARREDPSREKPEAPFAAREDGSGFLQASWRIAEPLGISLPDHRRFPRRVLAVALVLLAAVYVPHFVGRAQTMRQEMETAAQTTRALEASFAGAGLDPFCIDPTREHDKVSYYVTGDVVDEAGEETGSSVRVDVNNDGQVIETGYHLAVDPALSQEESLARAERDLALLHDALAAADVPALVPGLVTAHELFPEFREAFLAGSPYEDISLDRYDVGETALVDGAEVACYFFTDPQDEWDEHSEAYLWIRVEPAD</sequence>
<dbReference type="EMBL" id="DXCP01000038">
    <property type="protein sequence ID" value="HIY79841.1"/>
    <property type="molecule type" value="Genomic_DNA"/>
</dbReference>
<feature type="transmembrane region" description="Helical" evidence="1">
    <location>
        <begin position="52"/>
        <end position="77"/>
    </location>
</feature>
<evidence type="ECO:0000313" key="3">
    <source>
        <dbReference type="Proteomes" id="UP000824133"/>
    </source>
</evidence>
<protein>
    <submittedName>
        <fullName evidence="2">Uncharacterized protein</fullName>
    </submittedName>
</protein>
<name>A0A9D1ZAR1_9ACTN</name>
<reference evidence="2" key="1">
    <citation type="journal article" date="2021" name="PeerJ">
        <title>Extensive microbial diversity within the chicken gut microbiome revealed by metagenomics and culture.</title>
        <authorList>
            <person name="Gilroy R."/>
            <person name="Ravi A."/>
            <person name="Getino M."/>
            <person name="Pursley I."/>
            <person name="Horton D.L."/>
            <person name="Alikhan N.F."/>
            <person name="Baker D."/>
            <person name="Gharbi K."/>
            <person name="Hall N."/>
            <person name="Watson M."/>
            <person name="Adriaenssens E.M."/>
            <person name="Foster-Nyarko E."/>
            <person name="Jarju S."/>
            <person name="Secka A."/>
            <person name="Antonio M."/>
            <person name="Oren A."/>
            <person name="Chaudhuri R.R."/>
            <person name="La Ragione R."/>
            <person name="Hildebrand F."/>
            <person name="Pallen M.J."/>
        </authorList>
    </citation>
    <scope>NUCLEOTIDE SEQUENCE</scope>
    <source>
        <strain evidence="2">ChiHjej10B9-743</strain>
    </source>
</reference>
<evidence type="ECO:0000313" key="2">
    <source>
        <dbReference type="EMBL" id="HIY79841.1"/>
    </source>
</evidence>